<evidence type="ECO:0000256" key="7">
    <source>
        <dbReference type="SAM" id="MobiDB-lite"/>
    </source>
</evidence>
<dbReference type="PANTHER" id="PTHR46123:SF4">
    <property type="entry name" value="MIX-TYPE HOMEOBOX GENE 1-RELATED"/>
    <property type="match status" value="1"/>
</dbReference>
<dbReference type="Gene3D" id="1.10.10.60">
    <property type="entry name" value="Homeodomain-like"/>
    <property type="match status" value="1"/>
</dbReference>
<evidence type="ECO:0000313" key="10">
    <source>
        <dbReference type="Proteomes" id="UP000053766"/>
    </source>
</evidence>
<name>A0A0D8XBX5_DICVI</name>
<comment type="subcellular location">
    <subcellularLocation>
        <location evidence="1 5 6">Nucleus</location>
    </subcellularLocation>
</comment>
<reference evidence="10" key="2">
    <citation type="journal article" date="2016" name="Sci. Rep.">
        <title>Dictyocaulus viviparus genome, variome and transcriptome elucidate lungworm biology and support future intervention.</title>
        <authorList>
            <person name="McNulty S.N."/>
            <person name="Strube C."/>
            <person name="Rosa B.A."/>
            <person name="Martin J.C."/>
            <person name="Tyagi R."/>
            <person name="Choi Y.J."/>
            <person name="Wang Q."/>
            <person name="Hallsworth Pepin K."/>
            <person name="Zhang X."/>
            <person name="Ozersky P."/>
            <person name="Wilson R.K."/>
            <person name="Sternberg P.W."/>
            <person name="Gasser R.B."/>
            <person name="Mitreva M."/>
        </authorList>
    </citation>
    <scope>NUCLEOTIDE SEQUENCE [LARGE SCALE GENOMIC DNA]</scope>
    <source>
        <strain evidence="10">HannoverDv2000</strain>
    </source>
</reference>
<dbReference type="AlphaFoldDB" id="A0A0D8XBX5"/>
<feature type="region of interest" description="Disordered" evidence="7">
    <location>
        <begin position="1"/>
        <end position="27"/>
    </location>
</feature>
<evidence type="ECO:0000256" key="6">
    <source>
        <dbReference type="RuleBase" id="RU000682"/>
    </source>
</evidence>
<dbReference type="GO" id="GO:0000981">
    <property type="term" value="F:DNA-binding transcription factor activity, RNA polymerase II-specific"/>
    <property type="evidence" value="ECO:0007669"/>
    <property type="project" value="TreeGrafter"/>
</dbReference>
<feature type="domain" description="Homeobox" evidence="8">
    <location>
        <begin position="16"/>
        <end position="62"/>
    </location>
</feature>
<keyword evidence="4 5" id="KW-0539">Nucleus</keyword>
<gene>
    <name evidence="9" type="ORF">DICVIV_12790</name>
</gene>
<dbReference type="InterPro" id="IPR009057">
    <property type="entry name" value="Homeodomain-like_sf"/>
</dbReference>
<feature type="DNA-binding region" description="Homeobox" evidence="5">
    <location>
        <begin position="18"/>
        <end position="63"/>
    </location>
</feature>
<evidence type="ECO:0000259" key="8">
    <source>
        <dbReference type="PROSITE" id="PS50071"/>
    </source>
</evidence>
<sequence length="66" mass="7427">SDNKSSSSDDDFFPTSESKRNRTSFSAEQLETLENAFKTNTYPDATERETIARQTGLTEEKIMASN</sequence>
<evidence type="ECO:0000256" key="4">
    <source>
        <dbReference type="ARBA" id="ARBA00023242"/>
    </source>
</evidence>
<evidence type="ECO:0000256" key="2">
    <source>
        <dbReference type="ARBA" id="ARBA00023125"/>
    </source>
</evidence>
<evidence type="ECO:0000313" key="9">
    <source>
        <dbReference type="EMBL" id="KJH41237.1"/>
    </source>
</evidence>
<dbReference type="STRING" id="29172.A0A0D8XBX5"/>
<protein>
    <submittedName>
        <fullName evidence="9">Homeobox domain protein</fullName>
    </submittedName>
</protein>
<proteinExistence type="predicted"/>
<dbReference type="SMART" id="SM00389">
    <property type="entry name" value="HOX"/>
    <property type="match status" value="1"/>
</dbReference>
<dbReference type="OrthoDB" id="3225452at2759"/>
<dbReference type="GO" id="GO:0000977">
    <property type="term" value="F:RNA polymerase II transcription regulatory region sequence-specific DNA binding"/>
    <property type="evidence" value="ECO:0007669"/>
    <property type="project" value="TreeGrafter"/>
</dbReference>
<dbReference type="Proteomes" id="UP000053766">
    <property type="component" value="Unassembled WGS sequence"/>
</dbReference>
<dbReference type="Pfam" id="PF00046">
    <property type="entry name" value="Homeodomain"/>
    <property type="match status" value="1"/>
</dbReference>
<evidence type="ECO:0000256" key="5">
    <source>
        <dbReference type="PROSITE-ProRule" id="PRU00108"/>
    </source>
</evidence>
<evidence type="ECO:0000256" key="3">
    <source>
        <dbReference type="ARBA" id="ARBA00023155"/>
    </source>
</evidence>
<keyword evidence="10" id="KW-1185">Reference proteome</keyword>
<reference evidence="9 10" key="1">
    <citation type="submission" date="2013-11" db="EMBL/GenBank/DDBJ databases">
        <title>Draft genome of the bovine lungworm Dictyocaulus viviparus.</title>
        <authorList>
            <person name="Mitreva M."/>
        </authorList>
    </citation>
    <scope>NUCLEOTIDE SEQUENCE [LARGE SCALE GENOMIC DNA]</scope>
    <source>
        <strain evidence="9 10">HannoverDv2000</strain>
    </source>
</reference>
<dbReference type="InterPro" id="IPR051306">
    <property type="entry name" value="Homeobox_regulator"/>
</dbReference>
<dbReference type="PROSITE" id="PS50071">
    <property type="entry name" value="HOMEOBOX_2"/>
    <property type="match status" value="1"/>
</dbReference>
<dbReference type="CDD" id="cd00086">
    <property type="entry name" value="homeodomain"/>
    <property type="match status" value="1"/>
</dbReference>
<accession>A0A0D8XBX5</accession>
<dbReference type="EMBL" id="KN716873">
    <property type="protein sequence ID" value="KJH41237.1"/>
    <property type="molecule type" value="Genomic_DNA"/>
</dbReference>
<dbReference type="GO" id="GO:0005634">
    <property type="term" value="C:nucleus"/>
    <property type="evidence" value="ECO:0007669"/>
    <property type="project" value="UniProtKB-SubCell"/>
</dbReference>
<dbReference type="InterPro" id="IPR001356">
    <property type="entry name" value="HD"/>
</dbReference>
<dbReference type="SUPFAM" id="SSF46689">
    <property type="entry name" value="Homeodomain-like"/>
    <property type="match status" value="1"/>
</dbReference>
<keyword evidence="3 5" id="KW-0371">Homeobox</keyword>
<organism evidence="9 10">
    <name type="scientific">Dictyocaulus viviparus</name>
    <name type="common">Bovine lungworm</name>
    <dbReference type="NCBI Taxonomy" id="29172"/>
    <lineage>
        <taxon>Eukaryota</taxon>
        <taxon>Metazoa</taxon>
        <taxon>Ecdysozoa</taxon>
        <taxon>Nematoda</taxon>
        <taxon>Chromadorea</taxon>
        <taxon>Rhabditida</taxon>
        <taxon>Rhabditina</taxon>
        <taxon>Rhabditomorpha</taxon>
        <taxon>Strongyloidea</taxon>
        <taxon>Metastrongylidae</taxon>
        <taxon>Dictyocaulus</taxon>
    </lineage>
</organism>
<keyword evidence="2 5" id="KW-0238">DNA-binding</keyword>
<feature type="non-terminal residue" evidence="9">
    <location>
        <position position="1"/>
    </location>
</feature>
<evidence type="ECO:0000256" key="1">
    <source>
        <dbReference type="ARBA" id="ARBA00004123"/>
    </source>
</evidence>
<dbReference type="PANTHER" id="PTHR46123">
    <property type="entry name" value="MIX-TYPE HOMEOBOX GENE 1-RELATED"/>
    <property type="match status" value="1"/>
</dbReference>